<dbReference type="OrthoDB" id="9803965at2"/>
<reference evidence="7" key="1">
    <citation type="submission" date="2015-09" db="EMBL/GenBank/DDBJ databases">
        <title>Draft Genome Sequences of Two Novel Amoeba-resistant Intranuclear Bacteria, Candidatus Berkiella cookevillensis and Candidatus Berkiella aquae.</title>
        <authorList>
            <person name="Mehari Y.T."/>
            <person name="Arivett B.A."/>
            <person name="Farone A.L."/>
            <person name="Gunderson J.H."/>
            <person name="Farone M.B."/>
        </authorList>
    </citation>
    <scope>NUCLEOTIDE SEQUENCE [LARGE SCALE GENOMIC DNA]</scope>
    <source>
        <strain evidence="7">CC99</strain>
    </source>
</reference>
<dbReference type="InterPro" id="IPR014721">
    <property type="entry name" value="Ribsml_uS5_D2-typ_fold_subgr"/>
</dbReference>
<gene>
    <name evidence="5 7" type="primary">rpsI</name>
    <name evidence="8" type="ORF">CC99x_009900</name>
    <name evidence="7" type="ORF">CC99x_01820</name>
</gene>
<dbReference type="EMBL" id="LKHV01000009">
    <property type="protein sequence ID" value="KRG18108.1"/>
    <property type="molecule type" value="Genomic_DNA"/>
</dbReference>
<proteinExistence type="inferred from homology"/>
<evidence type="ECO:0000256" key="3">
    <source>
        <dbReference type="ARBA" id="ARBA00023274"/>
    </source>
</evidence>
<evidence type="ECO:0000256" key="1">
    <source>
        <dbReference type="ARBA" id="ARBA00005251"/>
    </source>
</evidence>
<evidence type="ECO:0000256" key="2">
    <source>
        <dbReference type="ARBA" id="ARBA00022980"/>
    </source>
</evidence>
<dbReference type="GO" id="GO:0003723">
    <property type="term" value="F:RNA binding"/>
    <property type="evidence" value="ECO:0007669"/>
    <property type="project" value="TreeGrafter"/>
</dbReference>
<evidence type="ECO:0000256" key="4">
    <source>
        <dbReference type="ARBA" id="ARBA00035259"/>
    </source>
</evidence>
<keyword evidence="9" id="KW-1185">Reference proteome</keyword>
<feature type="region of interest" description="Disordered" evidence="6">
    <location>
        <begin position="95"/>
        <end position="120"/>
    </location>
</feature>
<dbReference type="AlphaFoldDB" id="A0A0Q9YBW8"/>
<comment type="similarity">
    <text evidence="1 5">Belongs to the universal ribosomal protein uS9 family.</text>
</comment>
<evidence type="ECO:0000256" key="5">
    <source>
        <dbReference type="HAMAP-Rule" id="MF_00532"/>
    </source>
</evidence>
<sequence>MTVEQYYGTGRRKSAIARVFIQRGNGEITINNRSLEEYFGGRKAAHMIVRQPLECVNMANQFNIRIRVEGSGPMGQASAIRHGITRALMNYDESGIQSNQSFQEEDSSEGGNQGGPQTFRQLLRKSGFVTRDARCVERKKVGHRKARKVEQYSKR</sequence>
<dbReference type="GO" id="GO:0022627">
    <property type="term" value="C:cytosolic small ribosomal subunit"/>
    <property type="evidence" value="ECO:0007669"/>
    <property type="project" value="TreeGrafter"/>
</dbReference>
<reference evidence="8" key="3">
    <citation type="submission" date="2021-06" db="EMBL/GenBank/DDBJ databases">
        <title>Genomic Description and Analysis of Intracellular Bacteria, Candidatus Berkiella cookevillensis and Candidatus Berkiella aquae.</title>
        <authorList>
            <person name="Kidane D.T."/>
            <person name="Mehari Y.T."/>
            <person name="Rice F.C."/>
            <person name="Arivett B.A."/>
            <person name="Farone A.L."/>
            <person name="Berk S.G."/>
            <person name="Farone M.B."/>
        </authorList>
    </citation>
    <scope>NUCLEOTIDE SEQUENCE</scope>
    <source>
        <strain evidence="8">CC99</strain>
    </source>
</reference>
<comment type="caution">
    <text evidence="7">The sequence shown here is derived from an EMBL/GenBank/DDBJ whole genome shotgun (WGS) entry which is preliminary data.</text>
</comment>
<dbReference type="HAMAP" id="MF_00532_B">
    <property type="entry name" value="Ribosomal_uS9_B"/>
    <property type="match status" value="1"/>
</dbReference>
<dbReference type="PANTHER" id="PTHR21569">
    <property type="entry name" value="RIBOSOMAL PROTEIN S9"/>
    <property type="match status" value="1"/>
</dbReference>
<dbReference type="STRING" id="437022.CC99x_01820"/>
<dbReference type="InterPro" id="IPR020568">
    <property type="entry name" value="Ribosomal_Su5_D2-typ_SF"/>
</dbReference>
<dbReference type="InterPro" id="IPR023035">
    <property type="entry name" value="Ribosomal_uS9_bac/plastid"/>
</dbReference>
<dbReference type="Pfam" id="PF00380">
    <property type="entry name" value="Ribosomal_S9"/>
    <property type="match status" value="1"/>
</dbReference>
<keyword evidence="2 5" id="KW-0689">Ribosomal protein</keyword>
<dbReference type="GO" id="GO:0003735">
    <property type="term" value="F:structural constituent of ribosome"/>
    <property type="evidence" value="ECO:0007669"/>
    <property type="project" value="InterPro"/>
</dbReference>
<dbReference type="RefSeq" id="WP_057624933.1">
    <property type="nucleotide sequence ID" value="NZ_LKHV02000001.1"/>
</dbReference>
<keyword evidence="3 5" id="KW-0687">Ribonucleoprotein</keyword>
<accession>A0A0Q9YBW8</accession>
<dbReference type="SUPFAM" id="SSF54211">
    <property type="entry name" value="Ribosomal protein S5 domain 2-like"/>
    <property type="match status" value="1"/>
</dbReference>
<organism evidence="7">
    <name type="scientific">Candidatus Berkiella cookevillensis</name>
    <dbReference type="NCBI Taxonomy" id="437022"/>
    <lineage>
        <taxon>Bacteria</taxon>
        <taxon>Pseudomonadati</taxon>
        <taxon>Pseudomonadota</taxon>
        <taxon>Gammaproteobacteria</taxon>
        <taxon>Candidatus Berkiellales</taxon>
        <taxon>Candidatus Berkiellaceae</taxon>
        <taxon>Candidatus Berkiella</taxon>
    </lineage>
</organism>
<reference evidence="8" key="2">
    <citation type="journal article" date="2016" name="Genome Announc.">
        <title>Draft Genome Sequences of Two Novel Amoeba-Resistant Intranuclear Bacteria, 'Candidatus Berkiella cookevillensis' and 'Candidatus Berkiella aquae'.</title>
        <authorList>
            <person name="Mehari Y.T."/>
            <person name="Arivett B.A."/>
            <person name="Farone A.L."/>
            <person name="Gunderson J.H."/>
            <person name="Farone M.B."/>
        </authorList>
    </citation>
    <scope>NUCLEOTIDE SEQUENCE</scope>
    <source>
        <strain evidence="8">CC99</strain>
    </source>
</reference>
<evidence type="ECO:0000256" key="6">
    <source>
        <dbReference type="SAM" id="MobiDB-lite"/>
    </source>
</evidence>
<dbReference type="PATRIC" id="fig|1590042.3.peg.1852"/>
<dbReference type="InterPro" id="IPR000754">
    <property type="entry name" value="Ribosomal_uS9"/>
</dbReference>
<evidence type="ECO:0000313" key="7">
    <source>
        <dbReference type="EMBL" id="KRG18108.1"/>
    </source>
</evidence>
<dbReference type="Gene3D" id="3.30.230.10">
    <property type="match status" value="1"/>
</dbReference>
<dbReference type="Proteomes" id="UP000051494">
    <property type="component" value="Unassembled WGS sequence"/>
</dbReference>
<dbReference type="GO" id="GO:0006412">
    <property type="term" value="P:translation"/>
    <property type="evidence" value="ECO:0007669"/>
    <property type="project" value="UniProtKB-UniRule"/>
</dbReference>
<evidence type="ECO:0000313" key="9">
    <source>
        <dbReference type="Proteomes" id="UP000051494"/>
    </source>
</evidence>
<dbReference type="EMBL" id="LKHV02000001">
    <property type="protein sequence ID" value="MCS5709217.1"/>
    <property type="molecule type" value="Genomic_DNA"/>
</dbReference>
<evidence type="ECO:0000313" key="8">
    <source>
        <dbReference type="EMBL" id="MCS5709217.1"/>
    </source>
</evidence>
<dbReference type="NCBIfam" id="NF001099">
    <property type="entry name" value="PRK00132.1"/>
    <property type="match status" value="1"/>
</dbReference>
<protein>
    <recommendedName>
        <fullName evidence="4 5">Small ribosomal subunit protein uS9</fullName>
    </recommendedName>
</protein>
<name>A0A0Q9YBW8_9GAMM</name>
<dbReference type="PANTHER" id="PTHR21569:SF1">
    <property type="entry name" value="SMALL RIBOSOMAL SUBUNIT PROTEIN US9M"/>
    <property type="match status" value="1"/>
</dbReference>